<organism evidence="1 2">
    <name type="scientific">Agromyces badenianii</name>
    <dbReference type="NCBI Taxonomy" id="2080742"/>
    <lineage>
        <taxon>Bacteria</taxon>
        <taxon>Bacillati</taxon>
        <taxon>Actinomycetota</taxon>
        <taxon>Actinomycetes</taxon>
        <taxon>Micrococcales</taxon>
        <taxon>Microbacteriaceae</taxon>
        <taxon>Agromyces</taxon>
    </lineage>
</organism>
<dbReference type="KEGG" id="agm:DCE93_01285"/>
<proteinExistence type="predicted"/>
<gene>
    <name evidence="1" type="ORF">DCE93_01285</name>
</gene>
<dbReference type="Proteomes" id="UP000244729">
    <property type="component" value="Chromosome"/>
</dbReference>
<reference evidence="1 2" key="1">
    <citation type="submission" date="2018-04" db="EMBL/GenBank/DDBJ databases">
        <authorList>
            <person name="Li J."/>
        </authorList>
    </citation>
    <scope>NUCLEOTIDE SEQUENCE [LARGE SCALE GENOMIC DNA]</scope>
    <source>
        <strain evidence="2">30A</strain>
    </source>
</reference>
<evidence type="ECO:0000313" key="1">
    <source>
        <dbReference type="EMBL" id="AWB94471.1"/>
    </source>
</evidence>
<name>A0A2S0WT52_9MICO</name>
<evidence type="ECO:0000313" key="2">
    <source>
        <dbReference type="Proteomes" id="UP000244729"/>
    </source>
</evidence>
<protein>
    <submittedName>
        <fullName evidence="1">Uncharacterized protein</fullName>
    </submittedName>
</protein>
<dbReference type="AlphaFoldDB" id="A0A2S0WT52"/>
<accession>A0A2S0WT52</accession>
<sequence>MFGDLMTLNGLTAGVYIVTTETGSEYTVDLDQMVVTRHREEPDVYHELRRDEQSVTLLKLIDCRLGYDMRLLIDLKVEGVLHTTRATTPVVMIDRRPISRRS</sequence>
<keyword evidence="2" id="KW-1185">Reference proteome</keyword>
<dbReference type="EMBL" id="CP028913">
    <property type="protein sequence ID" value="AWB94471.1"/>
    <property type="molecule type" value="Genomic_DNA"/>
</dbReference>